<proteinExistence type="predicted"/>
<dbReference type="Gene3D" id="3.40.50.150">
    <property type="entry name" value="Vaccinia Virus protein VP39"/>
    <property type="match status" value="1"/>
</dbReference>
<feature type="domain" description="Methyltransferase type 11" evidence="1">
    <location>
        <begin position="48"/>
        <end position="134"/>
    </location>
</feature>
<keyword evidence="2" id="KW-0489">Methyltransferase</keyword>
<organism evidence="2 3">
    <name type="scientific">Ancylobacter vacuolatus</name>
    <dbReference type="NCBI Taxonomy" id="223389"/>
    <lineage>
        <taxon>Bacteria</taxon>
        <taxon>Pseudomonadati</taxon>
        <taxon>Pseudomonadota</taxon>
        <taxon>Alphaproteobacteria</taxon>
        <taxon>Hyphomicrobiales</taxon>
        <taxon>Xanthobacteraceae</taxon>
        <taxon>Ancylobacter</taxon>
    </lineage>
</organism>
<dbReference type="CDD" id="cd02440">
    <property type="entry name" value="AdoMet_MTases"/>
    <property type="match status" value="1"/>
</dbReference>
<evidence type="ECO:0000313" key="3">
    <source>
        <dbReference type="Proteomes" id="UP001238467"/>
    </source>
</evidence>
<dbReference type="GO" id="GO:0032259">
    <property type="term" value="P:methylation"/>
    <property type="evidence" value="ECO:0007669"/>
    <property type="project" value="UniProtKB-KW"/>
</dbReference>
<dbReference type="Proteomes" id="UP001238467">
    <property type="component" value="Unassembled WGS sequence"/>
</dbReference>
<dbReference type="InterPro" id="IPR013216">
    <property type="entry name" value="Methyltransf_11"/>
</dbReference>
<dbReference type="EMBL" id="JAUSUH010000008">
    <property type="protein sequence ID" value="MDQ0348859.1"/>
    <property type="molecule type" value="Genomic_DNA"/>
</dbReference>
<evidence type="ECO:0000313" key="2">
    <source>
        <dbReference type="EMBL" id="MDQ0348859.1"/>
    </source>
</evidence>
<dbReference type="PANTHER" id="PTHR43861">
    <property type="entry name" value="TRANS-ACONITATE 2-METHYLTRANSFERASE-RELATED"/>
    <property type="match status" value="1"/>
</dbReference>
<keyword evidence="2" id="KW-0808">Transferase</keyword>
<keyword evidence="3" id="KW-1185">Reference proteome</keyword>
<sequence>MSYENYVEWKGWGGENFSRYTAGEALFYHAEFGHVVDKTRNRQPHVIEIGFGNGSLLGWLRDNGAVATGIEVQDELKERARQTGFAVLDTLAVVPDESVDMVVALDVFEHITYPDLRRLCEDIRRVLKPGGSLVARFPNGDSPFSMPFQNGDATHVLHIGRGLIAGLMKETGLTVVSLRAPSEIPAGLKQRVILVIKRAMRWLFLTYVRLAFMGPATPTTFTFNYMLVARKKEASS</sequence>
<accession>A0ABU0DK92</accession>
<dbReference type="InterPro" id="IPR029063">
    <property type="entry name" value="SAM-dependent_MTases_sf"/>
</dbReference>
<evidence type="ECO:0000259" key="1">
    <source>
        <dbReference type="Pfam" id="PF08241"/>
    </source>
</evidence>
<reference evidence="2 3" key="1">
    <citation type="submission" date="2023-07" db="EMBL/GenBank/DDBJ databases">
        <title>Genomic Encyclopedia of Type Strains, Phase IV (KMG-IV): sequencing the most valuable type-strain genomes for metagenomic binning, comparative biology and taxonomic classification.</title>
        <authorList>
            <person name="Goeker M."/>
        </authorList>
    </citation>
    <scope>NUCLEOTIDE SEQUENCE [LARGE SCALE GENOMIC DNA]</scope>
    <source>
        <strain evidence="2 3">DSM 1277</strain>
    </source>
</reference>
<name>A0ABU0DK92_9HYPH</name>
<dbReference type="RefSeq" id="WP_307062037.1">
    <property type="nucleotide sequence ID" value="NZ_JAUSUH010000008.1"/>
</dbReference>
<dbReference type="SUPFAM" id="SSF53335">
    <property type="entry name" value="S-adenosyl-L-methionine-dependent methyltransferases"/>
    <property type="match status" value="1"/>
</dbReference>
<dbReference type="Pfam" id="PF08241">
    <property type="entry name" value="Methyltransf_11"/>
    <property type="match status" value="1"/>
</dbReference>
<comment type="caution">
    <text evidence="2">The sequence shown here is derived from an EMBL/GenBank/DDBJ whole genome shotgun (WGS) entry which is preliminary data.</text>
</comment>
<protein>
    <submittedName>
        <fullName evidence="2">SAM-dependent methyltransferase</fullName>
    </submittedName>
</protein>
<gene>
    <name evidence="2" type="ORF">J2S76_003293</name>
</gene>
<dbReference type="GO" id="GO:0008168">
    <property type="term" value="F:methyltransferase activity"/>
    <property type="evidence" value="ECO:0007669"/>
    <property type="project" value="UniProtKB-KW"/>
</dbReference>